<accession>A0A5D4FYC5</accession>
<dbReference type="PANTHER" id="PTHR30486:SF6">
    <property type="entry name" value="TYPE IV PILUS RETRACTATION ATPASE PILT"/>
    <property type="match status" value="1"/>
</dbReference>
<dbReference type="Pfam" id="PF00437">
    <property type="entry name" value="T2SSE"/>
    <property type="match status" value="1"/>
</dbReference>
<evidence type="ECO:0000256" key="1">
    <source>
        <dbReference type="ARBA" id="ARBA00006611"/>
    </source>
</evidence>
<name>A0A5D4FYC5_9CORY</name>
<dbReference type="Gene3D" id="3.40.50.300">
    <property type="entry name" value="P-loop containing nucleotide triphosphate hydrolases"/>
    <property type="match status" value="1"/>
</dbReference>
<evidence type="ECO:0000313" key="3">
    <source>
        <dbReference type="EMBL" id="TYR20958.1"/>
    </source>
</evidence>
<evidence type="ECO:0000259" key="2">
    <source>
        <dbReference type="Pfam" id="PF00437"/>
    </source>
</evidence>
<organism evidence="3 4">
    <name type="scientific">Corynebacterium urealyticum</name>
    <dbReference type="NCBI Taxonomy" id="43771"/>
    <lineage>
        <taxon>Bacteria</taxon>
        <taxon>Bacillati</taxon>
        <taxon>Actinomycetota</taxon>
        <taxon>Actinomycetes</taxon>
        <taxon>Mycobacteriales</taxon>
        <taxon>Corynebacteriaceae</taxon>
        <taxon>Corynebacterium</taxon>
    </lineage>
</organism>
<reference evidence="3 4" key="1">
    <citation type="submission" date="2019-08" db="EMBL/GenBank/DDBJ databases">
        <title>Draft genome of C. urealyticum strain VH4248.</title>
        <authorList>
            <person name="Navas J."/>
        </authorList>
    </citation>
    <scope>NUCLEOTIDE SEQUENCE [LARGE SCALE GENOMIC DNA]</scope>
    <source>
        <strain evidence="3 4">VH4248</strain>
    </source>
</reference>
<dbReference type="SUPFAM" id="SSF52540">
    <property type="entry name" value="P-loop containing nucleoside triphosphate hydrolases"/>
    <property type="match status" value="1"/>
</dbReference>
<dbReference type="CDD" id="cd01130">
    <property type="entry name" value="VirB11-like_ATPase"/>
    <property type="match status" value="1"/>
</dbReference>
<dbReference type="GO" id="GO:0016887">
    <property type="term" value="F:ATP hydrolysis activity"/>
    <property type="evidence" value="ECO:0007669"/>
    <property type="project" value="InterPro"/>
</dbReference>
<dbReference type="RefSeq" id="WP_148812962.1">
    <property type="nucleotide sequence ID" value="NZ_VSZI01000001.1"/>
</dbReference>
<dbReference type="Proteomes" id="UP000324726">
    <property type="component" value="Unassembled WGS sequence"/>
</dbReference>
<comment type="caution">
    <text evidence="3">The sequence shown here is derived from an EMBL/GenBank/DDBJ whole genome shotgun (WGS) entry which is preliminary data.</text>
</comment>
<dbReference type="InterPro" id="IPR001482">
    <property type="entry name" value="T2SS/T4SS_dom"/>
</dbReference>
<sequence length="432" mass="44831">MWIADGLNKLRLIPGGGEAGAVGEQGADTAVAVDNSLLDKVRHELAVRGARQASEAEILSAMEAVTGATSYDNIPDTVRQLRDIQRELSGLGVLAEVLAEPGVTDVVVNPDGAVWADRGRGAERTPVSLAPPEVRELAVRLAAVCGVRLDDARPFADGIIDDLPPGIPAAALRVHAMLSPPARGGACVSLRTLTRGRLGLEDLCEAGMMPAEVCGVLRRLVLARKNLLVTGGTGTGKTTLLAALLGEVPERERIVLVEDTPELMPTHPHVVALAAREGNADGAGEIGMQLLLRQCLRMRPDRIVVGEVRGSEVADLLVALNTGHAGSAGTMHANSVAAVPGRLAALGAMAGMSPEALQAQAADGIDVVVHLERAGGRRRVATIAVTERATEEIKDGLAVGTSGTAAAGTKARGLRLRPVWDGRPLDGWEGLP</sequence>
<dbReference type="NCBIfam" id="TIGR03819">
    <property type="entry name" value="heli_sec_ATPase"/>
    <property type="match status" value="1"/>
</dbReference>
<dbReference type="AlphaFoldDB" id="A0A5D4FYC5"/>
<feature type="domain" description="Bacterial type II secretion system protein E" evidence="2">
    <location>
        <begin position="172"/>
        <end position="358"/>
    </location>
</feature>
<evidence type="ECO:0000313" key="4">
    <source>
        <dbReference type="Proteomes" id="UP000324726"/>
    </source>
</evidence>
<dbReference type="Gene3D" id="3.30.450.380">
    <property type="match status" value="1"/>
</dbReference>
<dbReference type="EMBL" id="VSZI01000001">
    <property type="protein sequence ID" value="TYR20958.1"/>
    <property type="molecule type" value="Genomic_DNA"/>
</dbReference>
<dbReference type="InterPro" id="IPR027417">
    <property type="entry name" value="P-loop_NTPase"/>
</dbReference>
<proteinExistence type="inferred from homology"/>
<comment type="similarity">
    <text evidence="1">Belongs to the GSP E family.</text>
</comment>
<gene>
    <name evidence="3" type="ORF">FYJ87_00630</name>
</gene>
<protein>
    <submittedName>
        <fullName evidence="3">TadA family conjugal transfer-associated ATPase</fullName>
    </submittedName>
</protein>
<dbReference type="InterPro" id="IPR050921">
    <property type="entry name" value="T4SS_GSP_E_ATPase"/>
</dbReference>
<dbReference type="PANTHER" id="PTHR30486">
    <property type="entry name" value="TWITCHING MOTILITY PROTEIN PILT"/>
    <property type="match status" value="1"/>
</dbReference>
<dbReference type="InterPro" id="IPR022399">
    <property type="entry name" value="TadA-like_ATPase"/>
</dbReference>